<dbReference type="InterPro" id="IPR001173">
    <property type="entry name" value="Glyco_trans_2-like"/>
</dbReference>
<accession>A0ABT7JEW9</accession>
<evidence type="ECO:0000313" key="3">
    <source>
        <dbReference type="Proteomes" id="UP001302059"/>
    </source>
</evidence>
<keyword evidence="2" id="KW-0328">Glycosyltransferase</keyword>
<dbReference type="SUPFAM" id="SSF53448">
    <property type="entry name" value="Nucleotide-diphospho-sugar transferases"/>
    <property type="match status" value="1"/>
</dbReference>
<evidence type="ECO:0000259" key="1">
    <source>
        <dbReference type="Pfam" id="PF00535"/>
    </source>
</evidence>
<feature type="domain" description="Glycosyltransferase 2-like" evidence="1">
    <location>
        <begin position="12"/>
        <end position="108"/>
    </location>
</feature>
<comment type="caution">
    <text evidence="2">The sequence shown here is derived from an EMBL/GenBank/DDBJ whole genome shotgun (WGS) entry which is preliminary data.</text>
</comment>
<dbReference type="EC" id="2.4.-.-" evidence="2"/>
<evidence type="ECO:0000313" key="2">
    <source>
        <dbReference type="EMBL" id="MDL2343604.1"/>
    </source>
</evidence>
<protein>
    <submittedName>
        <fullName evidence="2">Glycosyltransferase family 2 protein</fullName>
        <ecNumber evidence="2">2.4.-.-</ecNumber>
    </submittedName>
</protein>
<keyword evidence="3" id="KW-1185">Reference proteome</keyword>
<keyword evidence="2" id="KW-0808">Transferase</keyword>
<reference evidence="2 3" key="1">
    <citation type="submission" date="2023-05" db="EMBL/GenBank/DDBJ databases">
        <authorList>
            <person name="Gao F."/>
        </authorList>
    </citation>
    <scope>NUCLEOTIDE SEQUENCE [LARGE SCALE GENOMIC DNA]</scope>
    <source>
        <strain evidence="2 3">MIMF12</strain>
    </source>
</reference>
<dbReference type="GO" id="GO:0016757">
    <property type="term" value="F:glycosyltransferase activity"/>
    <property type="evidence" value="ECO:0007669"/>
    <property type="project" value="UniProtKB-KW"/>
</dbReference>
<dbReference type="Pfam" id="PF00535">
    <property type="entry name" value="Glycos_transf_2"/>
    <property type="match status" value="1"/>
</dbReference>
<gene>
    <name evidence="2" type="ORF">QOL99_05500</name>
</gene>
<dbReference type="PANTHER" id="PTHR43179">
    <property type="entry name" value="RHAMNOSYLTRANSFERASE WBBL"/>
    <property type="match status" value="1"/>
</dbReference>
<organism evidence="2 3">
    <name type="scientific">Deinococcus rhizophilus</name>
    <dbReference type="NCBI Taxonomy" id="3049544"/>
    <lineage>
        <taxon>Bacteria</taxon>
        <taxon>Thermotogati</taxon>
        <taxon>Deinococcota</taxon>
        <taxon>Deinococci</taxon>
        <taxon>Deinococcales</taxon>
        <taxon>Deinococcaceae</taxon>
        <taxon>Deinococcus</taxon>
    </lineage>
</organism>
<dbReference type="Gene3D" id="3.90.550.10">
    <property type="entry name" value="Spore Coat Polysaccharide Biosynthesis Protein SpsA, Chain A"/>
    <property type="match status" value="1"/>
</dbReference>
<dbReference type="InterPro" id="IPR029044">
    <property type="entry name" value="Nucleotide-diphossugar_trans"/>
</dbReference>
<dbReference type="PANTHER" id="PTHR43179:SF7">
    <property type="entry name" value="RHAMNOSYLTRANSFERASE WBBL"/>
    <property type="match status" value="1"/>
</dbReference>
<proteinExistence type="predicted"/>
<dbReference type="EMBL" id="JASNGB010000031">
    <property type="protein sequence ID" value="MDL2343604.1"/>
    <property type="molecule type" value="Genomic_DNA"/>
</dbReference>
<dbReference type="Proteomes" id="UP001302059">
    <property type="component" value="Unassembled WGS sequence"/>
</dbReference>
<name>A0ABT7JEW9_9DEIO</name>
<sequence>MRNCRPDLPWPLEVVVVDNASSDGSADRIAQDAPEVTLIRSGVNRGFAGGCNLGAQFARSPYLLFLNPDTEVSALTLVRSVEFMEAPEQSRVGIVGVQLVDERGQVTRSSARFPRAVMFLAQNFGLDRAVPRWGHAMREWAHDETREVDQVIGAFFLTRRGLFEQLQGFDERFFVYFEEVDFAYRARQLGFRSVYLADVQAFHEGEGTTSQVRGRRLFYLLRSRLLYGRKHYGPAENLLNFINTLLLEPLSRAAFLTLTGRREELPPLREGFALLYRDLPNIMLRRMRP</sequence>
<dbReference type="CDD" id="cd04186">
    <property type="entry name" value="GT_2_like_c"/>
    <property type="match status" value="1"/>
</dbReference>